<comment type="cofactor">
    <cofactor evidence="1 17">
        <name>FAD</name>
        <dbReference type="ChEBI" id="CHEBI:57692"/>
    </cofactor>
</comment>
<dbReference type="GO" id="GO:0008360">
    <property type="term" value="P:regulation of cell shape"/>
    <property type="evidence" value="ECO:0007669"/>
    <property type="project" value="UniProtKB-KW"/>
</dbReference>
<dbReference type="EC" id="1.3.1.98" evidence="17"/>
<keyword evidence="6 17" id="KW-0963">Cytoplasm</keyword>
<evidence type="ECO:0000256" key="3">
    <source>
        <dbReference type="ARBA" id="ARBA00004496"/>
    </source>
</evidence>
<name>A0A177ICP9_9CORY</name>
<evidence type="ECO:0000256" key="15">
    <source>
        <dbReference type="ARBA" id="ARBA00023316"/>
    </source>
</evidence>
<dbReference type="PANTHER" id="PTHR21071">
    <property type="entry name" value="UDP-N-ACETYLENOLPYRUVOYLGLUCOSAMINE REDUCTASE"/>
    <property type="match status" value="1"/>
</dbReference>
<evidence type="ECO:0000313" key="20">
    <source>
        <dbReference type="Proteomes" id="UP000076947"/>
    </source>
</evidence>
<evidence type="ECO:0000256" key="8">
    <source>
        <dbReference type="ARBA" id="ARBA00022630"/>
    </source>
</evidence>
<comment type="caution">
    <text evidence="19">The sequence shown here is derived from an EMBL/GenBank/DDBJ whole genome shotgun (WGS) entry which is preliminary data.</text>
</comment>
<feature type="domain" description="FAD-binding PCMH-type" evidence="18">
    <location>
        <begin position="32"/>
        <end position="204"/>
    </location>
</feature>
<dbReference type="Proteomes" id="UP000076947">
    <property type="component" value="Unassembled WGS sequence"/>
</dbReference>
<keyword evidence="14 17" id="KW-0131">Cell cycle</keyword>
<reference evidence="20" key="1">
    <citation type="submission" date="2016-02" db="EMBL/GenBank/DDBJ databases">
        <authorList>
            <person name="Kaur G."/>
            <person name="Nair G.R."/>
            <person name="Mayilraj S."/>
        </authorList>
    </citation>
    <scope>NUCLEOTIDE SEQUENCE [LARGE SCALE GENOMIC DNA]</scope>
    <source>
        <strain evidence="20">GA-15</strain>
    </source>
</reference>
<evidence type="ECO:0000256" key="1">
    <source>
        <dbReference type="ARBA" id="ARBA00001974"/>
    </source>
</evidence>
<evidence type="ECO:0000256" key="7">
    <source>
        <dbReference type="ARBA" id="ARBA00022618"/>
    </source>
</evidence>
<organism evidence="19 20">
    <name type="scientific">Corynebacterium stationis</name>
    <dbReference type="NCBI Taxonomy" id="1705"/>
    <lineage>
        <taxon>Bacteria</taxon>
        <taxon>Bacillati</taxon>
        <taxon>Actinomycetota</taxon>
        <taxon>Actinomycetes</taxon>
        <taxon>Mycobacteriales</taxon>
        <taxon>Corynebacteriaceae</taxon>
        <taxon>Corynebacterium</taxon>
    </lineage>
</organism>
<dbReference type="NCBIfam" id="NF010478">
    <property type="entry name" value="PRK13903.1"/>
    <property type="match status" value="1"/>
</dbReference>
<dbReference type="InterPro" id="IPR011601">
    <property type="entry name" value="MurB_C"/>
</dbReference>
<feature type="active site" evidence="17">
    <location>
        <position position="182"/>
    </location>
</feature>
<dbReference type="HAMAP" id="MF_00037">
    <property type="entry name" value="MurB"/>
    <property type="match status" value="1"/>
</dbReference>
<keyword evidence="20" id="KW-1185">Reference proteome</keyword>
<comment type="function">
    <text evidence="2 17">Cell wall formation.</text>
</comment>
<comment type="similarity">
    <text evidence="5 17">Belongs to the MurB family.</text>
</comment>
<keyword evidence="7 17" id="KW-0132">Cell division</keyword>
<evidence type="ECO:0000256" key="13">
    <source>
        <dbReference type="ARBA" id="ARBA00023002"/>
    </source>
</evidence>
<dbReference type="InterPro" id="IPR036635">
    <property type="entry name" value="MurB_C_sf"/>
</dbReference>
<protein>
    <recommendedName>
        <fullName evidence="17">UDP-N-acetylenolpyruvoylglucosamine reductase</fullName>
        <ecNumber evidence="17">1.3.1.98</ecNumber>
    </recommendedName>
    <alternativeName>
        <fullName evidence="17">UDP-N-acetylmuramate dehydrogenase</fullName>
    </alternativeName>
</protein>
<evidence type="ECO:0000256" key="14">
    <source>
        <dbReference type="ARBA" id="ARBA00023306"/>
    </source>
</evidence>
<dbReference type="GO" id="GO:0005829">
    <property type="term" value="C:cytosol"/>
    <property type="evidence" value="ECO:0007669"/>
    <property type="project" value="TreeGrafter"/>
</dbReference>
<feature type="active site" description="Proton donor" evidence="17">
    <location>
        <position position="255"/>
    </location>
</feature>
<dbReference type="EMBL" id="LSTQ01000023">
    <property type="protein sequence ID" value="OAH26608.1"/>
    <property type="molecule type" value="Genomic_DNA"/>
</dbReference>
<evidence type="ECO:0000256" key="6">
    <source>
        <dbReference type="ARBA" id="ARBA00022490"/>
    </source>
</evidence>
<dbReference type="Pfam" id="PF02873">
    <property type="entry name" value="MurB_C"/>
    <property type="match status" value="1"/>
</dbReference>
<evidence type="ECO:0000256" key="9">
    <source>
        <dbReference type="ARBA" id="ARBA00022827"/>
    </source>
</evidence>
<gene>
    <name evidence="17 19" type="primary">murB</name>
    <name evidence="19" type="ORF">AYJ05_03985</name>
</gene>
<proteinExistence type="inferred from homology"/>
<dbReference type="GO" id="GO:0071949">
    <property type="term" value="F:FAD binding"/>
    <property type="evidence" value="ECO:0007669"/>
    <property type="project" value="InterPro"/>
</dbReference>
<dbReference type="InterPro" id="IPR003170">
    <property type="entry name" value="MurB"/>
</dbReference>
<evidence type="ECO:0000256" key="4">
    <source>
        <dbReference type="ARBA" id="ARBA00004752"/>
    </source>
</evidence>
<dbReference type="SUPFAM" id="SSF56176">
    <property type="entry name" value="FAD-binding/transporter-associated domain-like"/>
    <property type="match status" value="1"/>
</dbReference>
<evidence type="ECO:0000256" key="16">
    <source>
        <dbReference type="ARBA" id="ARBA00048914"/>
    </source>
</evidence>
<dbReference type="AlphaFoldDB" id="A0A177ICP9"/>
<keyword evidence="12 17" id="KW-0573">Peptidoglycan synthesis</keyword>
<comment type="catalytic activity">
    <reaction evidence="16 17">
        <text>UDP-N-acetyl-alpha-D-muramate + NADP(+) = UDP-N-acetyl-3-O-(1-carboxyvinyl)-alpha-D-glucosamine + NADPH + H(+)</text>
        <dbReference type="Rhea" id="RHEA:12248"/>
        <dbReference type="ChEBI" id="CHEBI:15378"/>
        <dbReference type="ChEBI" id="CHEBI:57783"/>
        <dbReference type="ChEBI" id="CHEBI:58349"/>
        <dbReference type="ChEBI" id="CHEBI:68483"/>
        <dbReference type="ChEBI" id="CHEBI:70757"/>
        <dbReference type="EC" id="1.3.1.98"/>
    </reaction>
</comment>
<dbReference type="Gene3D" id="3.30.465.10">
    <property type="match status" value="1"/>
</dbReference>
<feature type="active site" evidence="17">
    <location>
        <position position="362"/>
    </location>
</feature>
<dbReference type="InterPro" id="IPR016169">
    <property type="entry name" value="FAD-bd_PCMH_sub2"/>
</dbReference>
<evidence type="ECO:0000259" key="18">
    <source>
        <dbReference type="PROSITE" id="PS51387"/>
    </source>
</evidence>
<dbReference type="GO" id="GO:0051301">
    <property type="term" value="P:cell division"/>
    <property type="evidence" value="ECO:0007669"/>
    <property type="project" value="UniProtKB-KW"/>
</dbReference>
<keyword evidence="13 17" id="KW-0560">Oxidoreductase</keyword>
<evidence type="ECO:0000256" key="10">
    <source>
        <dbReference type="ARBA" id="ARBA00022857"/>
    </source>
</evidence>
<comment type="subcellular location">
    <subcellularLocation>
        <location evidence="3 17">Cytoplasm</location>
    </subcellularLocation>
</comment>
<dbReference type="Pfam" id="PF01565">
    <property type="entry name" value="FAD_binding_4"/>
    <property type="match status" value="1"/>
</dbReference>
<dbReference type="UniPathway" id="UPA00219"/>
<sequence length="370" mass="40353">MNDELMTQHLKEFVGVEIDTTSTFADMTTLRVGGKPRYTVRCSNADAASFVVRVLDSENIPLVIVGDGSNLLVADASMGQADLDYVVVSLDFPHIQVNQDSGIVRAGAGANWDKVVAEAVDAGLGGIECLSGIPGRAGAVPVQNVGAYGTEVSDVLTWVRLYDRKTQVDEWVEASTLDLRYRYSNIKFTQRAVVLAIEMQLTTDGLSAPLNFRQLTENPGERRPVKEIRETVLELRRGKGMVLNPNDRDTWSAGSFFTNPIVPAEKADEVAQRVAAKLGDEVAETMPRFDAEGGKKLSAAWLIERAGFKRGYPGIEAQARLSTLHTLALTNRGEATSKDIVDLARTIRDGVFDEFGVKLVPEPVWLGTEI</sequence>
<dbReference type="GO" id="GO:0008762">
    <property type="term" value="F:UDP-N-acetylmuramate dehydrogenase activity"/>
    <property type="evidence" value="ECO:0007669"/>
    <property type="project" value="UniProtKB-UniRule"/>
</dbReference>
<evidence type="ECO:0000256" key="5">
    <source>
        <dbReference type="ARBA" id="ARBA00010485"/>
    </source>
</evidence>
<dbReference type="InterPro" id="IPR016166">
    <property type="entry name" value="FAD-bd_PCMH"/>
</dbReference>
<dbReference type="NCBIfam" id="TIGR00179">
    <property type="entry name" value="murB"/>
    <property type="match status" value="1"/>
</dbReference>
<keyword evidence="11 17" id="KW-0133">Cell shape</keyword>
<dbReference type="InterPro" id="IPR036318">
    <property type="entry name" value="FAD-bd_PCMH-like_sf"/>
</dbReference>
<keyword evidence="10 17" id="KW-0521">NADP</keyword>
<comment type="pathway">
    <text evidence="4 17">Cell wall biogenesis; peptidoglycan biosynthesis.</text>
</comment>
<evidence type="ECO:0000256" key="17">
    <source>
        <dbReference type="HAMAP-Rule" id="MF_00037"/>
    </source>
</evidence>
<dbReference type="SUPFAM" id="SSF56194">
    <property type="entry name" value="Uridine diphospho-N-Acetylenolpyruvylglucosamine reductase, MurB, C-terminal domain"/>
    <property type="match status" value="1"/>
</dbReference>
<dbReference type="PROSITE" id="PS51387">
    <property type="entry name" value="FAD_PCMH"/>
    <property type="match status" value="1"/>
</dbReference>
<evidence type="ECO:0000256" key="11">
    <source>
        <dbReference type="ARBA" id="ARBA00022960"/>
    </source>
</evidence>
<keyword evidence="15 17" id="KW-0961">Cell wall biogenesis/degradation</keyword>
<dbReference type="STRING" id="1705.CA21670_01165"/>
<dbReference type="GO" id="GO:0071555">
    <property type="term" value="P:cell wall organization"/>
    <property type="evidence" value="ECO:0007669"/>
    <property type="project" value="UniProtKB-KW"/>
</dbReference>
<keyword evidence="8 17" id="KW-0285">Flavoprotein</keyword>
<keyword evidence="9 17" id="KW-0274">FAD</keyword>
<accession>A0A177ICP9</accession>
<dbReference type="Gene3D" id="3.90.78.10">
    <property type="entry name" value="UDP-N-acetylenolpyruvoylglucosamine reductase, C-terminal domain"/>
    <property type="match status" value="1"/>
</dbReference>
<dbReference type="InterPro" id="IPR016167">
    <property type="entry name" value="FAD-bd_PCMH_sub1"/>
</dbReference>
<evidence type="ECO:0000313" key="19">
    <source>
        <dbReference type="EMBL" id="OAH26608.1"/>
    </source>
</evidence>
<dbReference type="GO" id="GO:0009252">
    <property type="term" value="P:peptidoglycan biosynthetic process"/>
    <property type="evidence" value="ECO:0007669"/>
    <property type="project" value="UniProtKB-UniRule"/>
</dbReference>
<evidence type="ECO:0000256" key="2">
    <source>
        <dbReference type="ARBA" id="ARBA00003921"/>
    </source>
</evidence>
<dbReference type="Gene3D" id="3.30.43.10">
    <property type="entry name" value="Uridine Diphospho-n-acetylenolpyruvylglucosamine Reductase, domain 2"/>
    <property type="match status" value="1"/>
</dbReference>
<evidence type="ECO:0000256" key="12">
    <source>
        <dbReference type="ARBA" id="ARBA00022984"/>
    </source>
</evidence>
<dbReference type="RefSeq" id="WP_066840085.1">
    <property type="nucleotide sequence ID" value="NZ_LSTQ01000023.1"/>
</dbReference>
<dbReference type="InterPro" id="IPR006094">
    <property type="entry name" value="Oxid_FAD_bind_N"/>
</dbReference>
<dbReference type="PANTHER" id="PTHR21071:SF4">
    <property type="entry name" value="UDP-N-ACETYLENOLPYRUVOYLGLUCOSAMINE REDUCTASE"/>
    <property type="match status" value="1"/>
</dbReference>